<name>A0A2G8SIL2_9APHY</name>
<dbReference type="OrthoDB" id="2751365at2759"/>
<dbReference type="EMBL" id="AYKW01000007">
    <property type="protein sequence ID" value="PIL33602.1"/>
    <property type="molecule type" value="Genomic_DNA"/>
</dbReference>
<keyword evidence="2" id="KW-1185">Reference proteome</keyword>
<organism evidence="1 2">
    <name type="scientific">Ganoderma sinense ZZ0214-1</name>
    <dbReference type="NCBI Taxonomy" id="1077348"/>
    <lineage>
        <taxon>Eukaryota</taxon>
        <taxon>Fungi</taxon>
        <taxon>Dikarya</taxon>
        <taxon>Basidiomycota</taxon>
        <taxon>Agaricomycotina</taxon>
        <taxon>Agaricomycetes</taxon>
        <taxon>Polyporales</taxon>
        <taxon>Polyporaceae</taxon>
        <taxon>Ganoderma</taxon>
    </lineage>
</organism>
<comment type="caution">
    <text evidence="1">The sequence shown here is derived from an EMBL/GenBank/DDBJ whole genome shotgun (WGS) entry which is preliminary data.</text>
</comment>
<dbReference type="Gene3D" id="3.80.10.10">
    <property type="entry name" value="Ribonuclease Inhibitor"/>
    <property type="match status" value="1"/>
</dbReference>
<proteinExistence type="predicted"/>
<evidence type="ECO:0000313" key="1">
    <source>
        <dbReference type="EMBL" id="PIL33602.1"/>
    </source>
</evidence>
<dbReference type="Proteomes" id="UP000230002">
    <property type="component" value="Unassembled WGS sequence"/>
</dbReference>
<accession>A0A2G8SIL2</accession>
<sequence length="460" mass="50933">MKLLSEDISESSQEFFRFGELGSFVRSVVPSPNLGCVCEVDHIKPSVWFYLSRISGRKSLFPHLQELHWFIEEPSDTELLLVASSSLRRLFVCYGGCGTISREWSLSQSMLFRKTFNTVPHLTHLTIYDTGTGGAMFSACLSNSNIDMLRNLRRVSLDEEESVNLDVLRSLSFLESLEELTIGIDSIDDVDFVGFPALTKLSVTGAMSGTSPQVFNAFSSPHLRELTVCDRSRWTDTDNLLATSTTLTQRFPSIADLSLFLCAPLRAGASGASLEAALAPLFPLPIAKFSLKIQNSFVWPLADDFFTTLAQSWHHLRELSIVVPHHRSDPVLSDIISTQTLLALTRGCPQLHALRLPEMAVPQLGESGTFPVLQHPLRSLALDSLVEVLPADGQRLTDEEKCTEFALVLDKLFPELDTRNAPPGERPPPDLWKRILSGVRLCQLGRSNRVVQAEGAASHS</sequence>
<reference evidence="1 2" key="1">
    <citation type="journal article" date="2015" name="Sci. Rep.">
        <title>Chromosome-level genome map provides insights into diverse defense mechanisms in the medicinal fungus Ganoderma sinense.</title>
        <authorList>
            <person name="Zhu Y."/>
            <person name="Xu J."/>
            <person name="Sun C."/>
            <person name="Zhou S."/>
            <person name="Xu H."/>
            <person name="Nelson D.R."/>
            <person name="Qian J."/>
            <person name="Song J."/>
            <person name="Luo H."/>
            <person name="Xiang L."/>
            <person name="Li Y."/>
            <person name="Xu Z."/>
            <person name="Ji A."/>
            <person name="Wang L."/>
            <person name="Lu S."/>
            <person name="Hayward A."/>
            <person name="Sun W."/>
            <person name="Li X."/>
            <person name="Schwartz D.C."/>
            <person name="Wang Y."/>
            <person name="Chen S."/>
        </authorList>
    </citation>
    <scope>NUCLEOTIDE SEQUENCE [LARGE SCALE GENOMIC DNA]</scope>
    <source>
        <strain evidence="1 2">ZZ0214-1</strain>
    </source>
</reference>
<evidence type="ECO:0000313" key="2">
    <source>
        <dbReference type="Proteomes" id="UP000230002"/>
    </source>
</evidence>
<dbReference type="SUPFAM" id="SSF52047">
    <property type="entry name" value="RNI-like"/>
    <property type="match status" value="1"/>
</dbReference>
<dbReference type="AlphaFoldDB" id="A0A2G8SIL2"/>
<dbReference type="InterPro" id="IPR032675">
    <property type="entry name" value="LRR_dom_sf"/>
</dbReference>
<protein>
    <submittedName>
        <fullName evidence="1">Uncharacterized protein</fullName>
    </submittedName>
</protein>
<gene>
    <name evidence="1" type="ORF">GSI_04225</name>
</gene>